<protein>
    <submittedName>
        <fullName evidence="2">Uncharacterized protein</fullName>
    </submittedName>
</protein>
<organism evidence="2 3">
    <name type="scientific">Trueperella pecoris</name>
    <dbReference type="NCBI Taxonomy" id="2733571"/>
    <lineage>
        <taxon>Bacteria</taxon>
        <taxon>Bacillati</taxon>
        <taxon>Actinomycetota</taxon>
        <taxon>Actinomycetes</taxon>
        <taxon>Actinomycetales</taxon>
        <taxon>Actinomycetaceae</taxon>
        <taxon>Trueperella</taxon>
    </lineage>
</organism>
<evidence type="ECO:0000313" key="3">
    <source>
        <dbReference type="Proteomes" id="UP000595053"/>
    </source>
</evidence>
<keyword evidence="1" id="KW-1133">Transmembrane helix</keyword>
<proteinExistence type="predicted"/>
<reference evidence="2 3" key="1">
    <citation type="submission" date="2020-10" db="EMBL/GenBank/DDBJ databases">
        <title>Trueperella pecoris sp. nov. isolated from bovine and porcine specimens.</title>
        <authorList>
            <person name="Schoenecker L."/>
            <person name="Schnydrig P."/>
            <person name="Brodard I."/>
            <person name="Thomann A."/>
            <person name="Hemphill A."/>
            <person name="Rodriguez-Campos S."/>
            <person name="Perreten V."/>
            <person name="Jores J."/>
            <person name="Kittl S."/>
        </authorList>
    </citation>
    <scope>NUCLEOTIDE SEQUENCE [LARGE SCALE GENOMIC DNA]</scope>
    <source>
        <strain evidence="2 3">15A0121</strain>
    </source>
</reference>
<sequence>MSHPLLYGTLSNRRAVALALSGALITLAGVYAFAGPAPSVTWTWWPKAALGAAFYMPLTINGWIDARRHVLVKNFTHLAAAMWLVGVVFVRPPWHSLLMALVVAVPMVGTSYLSGGRLLGKGDARLIAVLAMWNCLWHPWGALTMITLAFLGHAVYVTGRFVARRANLTSRHALGPWLVMGSWLTFVLL</sequence>
<keyword evidence="1" id="KW-0472">Membrane</keyword>
<evidence type="ECO:0000313" key="2">
    <source>
        <dbReference type="EMBL" id="QOR46514.1"/>
    </source>
</evidence>
<dbReference type="EMBL" id="CP063213">
    <property type="protein sequence ID" value="QOR46514.1"/>
    <property type="molecule type" value="Genomic_DNA"/>
</dbReference>
<keyword evidence="1" id="KW-0812">Transmembrane</keyword>
<dbReference type="AlphaFoldDB" id="A0A7M1QYI9"/>
<feature type="transmembrane region" description="Helical" evidence="1">
    <location>
        <begin position="71"/>
        <end position="90"/>
    </location>
</feature>
<gene>
    <name evidence="2" type="ORF">INS88_04810</name>
</gene>
<feature type="transmembrane region" description="Helical" evidence="1">
    <location>
        <begin position="44"/>
        <end position="64"/>
    </location>
</feature>
<feature type="transmembrane region" description="Helical" evidence="1">
    <location>
        <begin position="96"/>
        <end position="114"/>
    </location>
</feature>
<feature type="transmembrane region" description="Helical" evidence="1">
    <location>
        <begin position="126"/>
        <end position="151"/>
    </location>
</feature>
<evidence type="ECO:0000256" key="1">
    <source>
        <dbReference type="SAM" id="Phobius"/>
    </source>
</evidence>
<keyword evidence="3" id="KW-1185">Reference proteome</keyword>
<accession>A0A7M1QYI9</accession>
<dbReference type="Proteomes" id="UP000595053">
    <property type="component" value="Chromosome"/>
</dbReference>
<dbReference type="RefSeq" id="WP_197551702.1">
    <property type="nucleotide sequence ID" value="NZ_CP063213.1"/>
</dbReference>
<name>A0A7M1QYI9_9ACTO</name>